<dbReference type="EMBL" id="JARKIF010000004">
    <property type="protein sequence ID" value="KAJ7642148.1"/>
    <property type="molecule type" value="Genomic_DNA"/>
</dbReference>
<dbReference type="Proteomes" id="UP001221142">
    <property type="component" value="Unassembled WGS sequence"/>
</dbReference>
<gene>
    <name evidence="1" type="ORF">FB45DRAFT_863200</name>
</gene>
<comment type="caution">
    <text evidence="1">The sequence shown here is derived from an EMBL/GenBank/DDBJ whole genome shotgun (WGS) entry which is preliminary data.</text>
</comment>
<protein>
    <submittedName>
        <fullName evidence="1">Uncharacterized protein</fullName>
    </submittedName>
</protein>
<keyword evidence="2" id="KW-1185">Reference proteome</keyword>
<organism evidence="1 2">
    <name type="scientific">Roridomyces roridus</name>
    <dbReference type="NCBI Taxonomy" id="1738132"/>
    <lineage>
        <taxon>Eukaryota</taxon>
        <taxon>Fungi</taxon>
        <taxon>Dikarya</taxon>
        <taxon>Basidiomycota</taxon>
        <taxon>Agaricomycotina</taxon>
        <taxon>Agaricomycetes</taxon>
        <taxon>Agaricomycetidae</taxon>
        <taxon>Agaricales</taxon>
        <taxon>Marasmiineae</taxon>
        <taxon>Mycenaceae</taxon>
        <taxon>Roridomyces</taxon>
    </lineage>
</organism>
<accession>A0AAD7C8X4</accession>
<sequence length="295" mass="33390">MPPVRVERTTFERMRSPVPLGWDHRFNQMPTAITVTEKRHIELAVTSAEYQSQGTVARGIEPGLAFRNRKASVRSRRLDGPPDIVGIDIIEHEFEEGPEGVTASLLQAFELENIRQEDSWQHQSSTNVQTPAFLLGHQFQLEKTTVLQYQKPEPNRTVAQPMKQDGSSGAFTAPNGTAALKAGRTCNKYNDTHVGTLGSYLLMNRVFFDLCKSVERKISGTLLRKTHSTELNAEGVNIRVRFQDRRQTTNRHSRTSGYGGRKDTYNIAHLHTHTLRWAQSALYSLHAVRMVLLQK</sequence>
<proteinExistence type="predicted"/>
<reference evidence="1" key="1">
    <citation type="submission" date="2023-03" db="EMBL/GenBank/DDBJ databases">
        <title>Massive genome expansion in bonnet fungi (Mycena s.s.) driven by repeated elements and novel gene families across ecological guilds.</title>
        <authorList>
            <consortium name="Lawrence Berkeley National Laboratory"/>
            <person name="Harder C.B."/>
            <person name="Miyauchi S."/>
            <person name="Viragh M."/>
            <person name="Kuo A."/>
            <person name="Thoen E."/>
            <person name="Andreopoulos B."/>
            <person name="Lu D."/>
            <person name="Skrede I."/>
            <person name="Drula E."/>
            <person name="Henrissat B."/>
            <person name="Morin E."/>
            <person name="Kohler A."/>
            <person name="Barry K."/>
            <person name="LaButti K."/>
            <person name="Morin E."/>
            <person name="Salamov A."/>
            <person name="Lipzen A."/>
            <person name="Mereny Z."/>
            <person name="Hegedus B."/>
            <person name="Baldrian P."/>
            <person name="Stursova M."/>
            <person name="Weitz H."/>
            <person name="Taylor A."/>
            <person name="Grigoriev I.V."/>
            <person name="Nagy L.G."/>
            <person name="Martin F."/>
            <person name="Kauserud H."/>
        </authorList>
    </citation>
    <scope>NUCLEOTIDE SEQUENCE</scope>
    <source>
        <strain evidence="1">9284</strain>
    </source>
</reference>
<dbReference type="AlphaFoldDB" id="A0AAD7C8X4"/>
<name>A0AAD7C8X4_9AGAR</name>
<evidence type="ECO:0000313" key="1">
    <source>
        <dbReference type="EMBL" id="KAJ7642148.1"/>
    </source>
</evidence>
<evidence type="ECO:0000313" key="2">
    <source>
        <dbReference type="Proteomes" id="UP001221142"/>
    </source>
</evidence>